<accession>A0A9J5Y7N2</accession>
<evidence type="ECO:0000313" key="2">
    <source>
        <dbReference type="Proteomes" id="UP000824120"/>
    </source>
</evidence>
<name>A0A9J5Y7N2_SOLCO</name>
<reference evidence="1 2" key="1">
    <citation type="submission" date="2020-09" db="EMBL/GenBank/DDBJ databases">
        <title>De no assembly of potato wild relative species, Solanum commersonii.</title>
        <authorList>
            <person name="Cho K."/>
        </authorList>
    </citation>
    <scope>NUCLEOTIDE SEQUENCE [LARGE SCALE GENOMIC DNA]</scope>
    <source>
        <strain evidence="1">LZ3.2</strain>
        <tissue evidence="1">Leaf</tissue>
    </source>
</reference>
<gene>
    <name evidence="1" type="ORF">H5410_036508</name>
</gene>
<dbReference type="EMBL" id="JACXVP010000007">
    <property type="protein sequence ID" value="KAG5595276.1"/>
    <property type="molecule type" value="Genomic_DNA"/>
</dbReference>
<dbReference type="AlphaFoldDB" id="A0A9J5Y7N2"/>
<sequence length="85" mass="9726">MFRSFFSIGAPASIHLGVVLEMRGASQPFRSSRTHLNKKVEASNAQSPIVVDEQKEELQPFNYTLFFNVNVEKEYKSENVVNMFL</sequence>
<dbReference type="OrthoDB" id="1324439at2759"/>
<comment type="caution">
    <text evidence="1">The sequence shown here is derived from an EMBL/GenBank/DDBJ whole genome shotgun (WGS) entry which is preliminary data.</text>
</comment>
<evidence type="ECO:0000313" key="1">
    <source>
        <dbReference type="EMBL" id="KAG5595276.1"/>
    </source>
</evidence>
<dbReference type="Proteomes" id="UP000824120">
    <property type="component" value="Chromosome 7"/>
</dbReference>
<organism evidence="1 2">
    <name type="scientific">Solanum commersonii</name>
    <name type="common">Commerson's wild potato</name>
    <name type="synonym">Commerson's nightshade</name>
    <dbReference type="NCBI Taxonomy" id="4109"/>
    <lineage>
        <taxon>Eukaryota</taxon>
        <taxon>Viridiplantae</taxon>
        <taxon>Streptophyta</taxon>
        <taxon>Embryophyta</taxon>
        <taxon>Tracheophyta</taxon>
        <taxon>Spermatophyta</taxon>
        <taxon>Magnoliopsida</taxon>
        <taxon>eudicotyledons</taxon>
        <taxon>Gunneridae</taxon>
        <taxon>Pentapetalae</taxon>
        <taxon>asterids</taxon>
        <taxon>lamiids</taxon>
        <taxon>Solanales</taxon>
        <taxon>Solanaceae</taxon>
        <taxon>Solanoideae</taxon>
        <taxon>Solaneae</taxon>
        <taxon>Solanum</taxon>
    </lineage>
</organism>
<protein>
    <submittedName>
        <fullName evidence="1">Uncharacterized protein</fullName>
    </submittedName>
</protein>
<keyword evidence="2" id="KW-1185">Reference proteome</keyword>
<proteinExistence type="predicted"/>